<sequence>MHKYRWGVNPYDIEKWINDMALQGWHLQKFTWARFTFERGEKGSYIYRHDEIERLATPYEDDYLEFLQAAGIELVDRSGNIVFFRKSASEGPFELYTDKKTKISNLSKKMTLLLSLLLLNLVFGITGLSGDFSGPATDWLGLTVNIANVLIVLLLIIPFFRLIRLRKQLKRDLDVFTD</sequence>
<reference evidence="2 3" key="1">
    <citation type="submission" date="2024-06" db="EMBL/GenBank/DDBJ databases">
        <title>Sorghum-associated microbial communities from plants grown in Nebraska, USA.</title>
        <authorList>
            <person name="Schachtman D."/>
        </authorList>
    </citation>
    <scope>NUCLEOTIDE SEQUENCE [LARGE SCALE GENOMIC DNA]</scope>
    <source>
        <strain evidence="2 3">736</strain>
    </source>
</reference>
<name>A0ABV2PH00_9BACI</name>
<keyword evidence="1" id="KW-0812">Transmembrane</keyword>
<accession>A0ABV2PH00</accession>
<dbReference type="EMBL" id="JBEPSB010000004">
    <property type="protein sequence ID" value="MET4560197.1"/>
    <property type="molecule type" value="Genomic_DNA"/>
</dbReference>
<evidence type="ECO:0000313" key="3">
    <source>
        <dbReference type="Proteomes" id="UP001549363"/>
    </source>
</evidence>
<dbReference type="RefSeq" id="WP_354471312.1">
    <property type="nucleotide sequence ID" value="NZ_JBEPSB010000004.1"/>
</dbReference>
<evidence type="ECO:0008006" key="4">
    <source>
        <dbReference type="Google" id="ProtNLM"/>
    </source>
</evidence>
<feature type="transmembrane region" description="Helical" evidence="1">
    <location>
        <begin position="142"/>
        <end position="163"/>
    </location>
</feature>
<gene>
    <name evidence="2" type="ORF">ABIA69_001341</name>
</gene>
<keyword evidence="1" id="KW-1133">Transmembrane helix</keyword>
<evidence type="ECO:0000256" key="1">
    <source>
        <dbReference type="SAM" id="Phobius"/>
    </source>
</evidence>
<keyword evidence="1" id="KW-0472">Membrane</keyword>
<protein>
    <recommendedName>
        <fullName evidence="4">DUF2812 domain-containing protein</fullName>
    </recommendedName>
</protein>
<keyword evidence="3" id="KW-1185">Reference proteome</keyword>
<dbReference type="Pfam" id="PF11193">
    <property type="entry name" value="DUF2812"/>
    <property type="match status" value="1"/>
</dbReference>
<feature type="transmembrane region" description="Helical" evidence="1">
    <location>
        <begin position="110"/>
        <end position="130"/>
    </location>
</feature>
<dbReference type="Proteomes" id="UP001549363">
    <property type="component" value="Unassembled WGS sequence"/>
</dbReference>
<evidence type="ECO:0000313" key="2">
    <source>
        <dbReference type="EMBL" id="MET4560197.1"/>
    </source>
</evidence>
<comment type="caution">
    <text evidence="2">The sequence shown here is derived from an EMBL/GenBank/DDBJ whole genome shotgun (WGS) entry which is preliminary data.</text>
</comment>
<proteinExistence type="predicted"/>
<organism evidence="2 3">
    <name type="scientific">Lysinibacillus parviboronicapiens</name>
    <dbReference type="NCBI Taxonomy" id="436516"/>
    <lineage>
        <taxon>Bacteria</taxon>
        <taxon>Bacillati</taxon>
        <taxon>Bacillota</taxon>
        <taxon>Bacilli</taxon>
        <taxon>Bacillales</taxon>
        <taxon>Bacillaceae</taxon>
        <taxon>Lysinibacillus</taxon>
    </lineage>
</organism>
<dbReference type="InterPro" id="IPR021359">
    <property type="entry name" value="DUF2812"/>
</dbReference>